<dbReference type="InterPro" id="IPR036890">
    <property type="entry name" value="HATPase_C_sf"/>
</dbReference>
<feature type="transmembrane region" description="Helical" evidence="14">
    <location>
        <begin position="265"/>
        <end position="284"/>
    </location>
</feature>
<evidence type="ECO:0000256" key="13">
    <source>
        <dbReference type="ARBA" id="ARBA00023136"/>
    </source>
</evidence>
<feature type="transmembrane region" description="Helical" evidence="14">
    <location>
        <begin position="412"/>
        <end position="428"/>
    </location>
</feature>
<keyword evidence="4" id="KW-1003">Cell membrane</keyword>
<dbReference type="SUPFAM" id="SSF47384">
    <property type="entry name" value="Homodimeric domain of signal transducing histidine kinase"/>
    <property type="match status" value="1"/>
</dbReference>
<keyword evidence="6" id="KW-0808">Transferase</keyword>
<gene>
    <name evidence="16" type="ORF">DXD84_00305</name>
</gene>
<evidence type="ECO:0000256" key="7">
    <source>
        <dbReference type="ARBA" id="ARBA00022692"/>
    </source>
</evidence>
<dbReference type="GO" id="GO:0005886">
    <property type="term" value="C:plasma membrane"/>
    <property type="evidence" value="ECO:0007669"/>
    <property type="project" value="UniProtKB-SubCell"/>
</dbReference>
<evidence type="ECO:0000256" key="8">
    <source>
        <dbReference type="ARBA" id="ARBA00022741"/>
    </source>
</evidence>
<dbReference type="Gene3D" id="1.10.287.130">
    <property type="match status" value="1"/>
</dbReference>
<name>A0A3E4FA58_9FIRM</name>
<dbReference type="GO" id="GO:0005524">
    <property type="term" value="F:ATP binding"/>
    <property type="evidence" value="ECO:0007669"/>
    <property type="project" value="UniProtKB-KW"/>
</dbReference>
<evidence type="ECO:0000256" key="10">
    <source>
        <dbReference type="ARBA" id="ARBA00022840"/>
    </source>
</evidence>
<comment type="caution">
    <text evidence="16">The sequence shown here is derived from an EMBL/GenBank/DDBJ whole genome shotgun (WGS) entry which is preliminary data.</text>
</comment>
<dbReference type="EMBL" id="QSOI01000001">
    <property type="protein sequence ID" value="RGI86645.1"/>
    <property type="molecule type" value="Genomic_DNA"/>
</dbReference>
<feature type="transmembrane region" description="Helical" evidence="14">
    <location>
        <begin position="238"/>
        <end position="258"/>
    </location>
</feature>
<keyword evidence="11 14" id="KW-1133">Transmembrane helix</keyword>
<dbReference type="InterPro" id="IPR005467">
    <property type="entry name" value="His_kinase_dom"/>
</dbReference>
<dbReference type="EC" id="2.7.13.3" evidence="3"/>
<evidence type="ECO:0000313" key="16">
    <source>
        <dbReference type="EMBL" id="RGI86645.1"/>
    </source>
</evidence>
<comment type="catalytic activity">
    <reaction evidence="1">
        <text>ATP + protein L-histidine = ADP + protein N-phospho-L-histidine.</text>
        <dbReference type="EC" id="2.7.13.3"/>
    </reaction>
</comment>
<feature type="transmembrane region" description="Helical" evidence="14">
    <location>
        <begin position="387"/>
        <end position="406"/>
    </location>
</feature>
<evidence type="ECO:0000259" key="15">
    <source>
        <dbReference type="PROSITE" id="PS50109"/>
    </source>
</evidence>
<comment type="subcellular location">
    <subcellularLocation>
        <location evidence="2">Cell membrane</location>
        <topology evidence="2">Multi-pass membrane protein</topology>
    </subcellularLocation>
</comment>
<dbReference type="InterPro" id="IPR050398">
    <property type="entry name" value="HssS/ArlS-like"/>
</dbReference>
<evidence type="ECO:0000256" key="14">
    <source>
        <dbReference type="SAM" id="Phobius"/>
    </source>
</evidence>
<dbReference type="AlphaFoldDB" id="A0A3E4FA58"/>
<keyword evidence="7 14" id="KW-0812">Transmembrane</keyword>
<dbReference type="FunFam" id="1.10.287.130:FF:000008">
    <property type="entry name" value="Two-component sensor histidine kinase"/>
    <property type="match status" value="1"/>
</dbReference>
<keyword evidence="10" id="KW-0067">ATP-binding</keyword>
<dbReference type="InterPro" id="IPR003661">
    <property type="entry name" value="HisK_dim/P_dom"/>
</dbReference>
<keyword evidence="9 16" id="KW-0418">Kinase</keyword>
<dbReference type="Pfam" id="PF00512">
    <property type="entry name" value="HisKA"/>
    <property type="match status" value="1"/>
</dbReference>
<dbReference type="Proteomes" id="UP000260664">
    <property type="component" value="Unassembled WGS sequence"/>
</dbReference>
<dbReference type="InterPro" id="IPR003594">
    <property type="entry name" value="HATPase_dom"/>
</dbReference>
<protein>
    <recommendedName>
        <fullName evidence="3">histidine kinase</fullName>
        <ecNumber evidence="3">2.7.13.3</ecNumber>
    </recommendedName>
</protein>
<evidence type="ECO:0000313" key="17">
    <source>
        <dbReference type="Proteomes" id="UP000260664"/>
    </source>
</evidence>
<evidence type="ECO:0000256" key="12">
    <source>
        <dbReference type="ARBA" id="ARBA00023012"/>
    </source>
</evidence>
<dbReference type="CDD" id="cd00082">
    <property type="entry name" value="HisKA"/>
    <property type="match status" value="1"/>
</dbReference>
<evidence type="ECO:0000256" key="2">
    <source>
        <dbReference type="ARBA" id="ARBA00004651"/>
    </source>
</evidence>
<dbReference type="PROSITE" id="PS50109">
    <property type="entry name" value="HIS_KIN"/>
    <property type="match status" value="1"/>
</dbReference>
<feature type="domain" description="Histidine kinase" evidence="15">
    <location>
        <begin position="495"/>
        <end position="708"/>
    </location>
</feature>
<dbReference type="SUPFAM" id="SSF55874">
    <property type="entry name" value="ATPase domain of HSP90 chaperone/DNA topoisomerase II/histidine kinase"/>
    <property type="match status" value="1"/>
</dbReference>
<dbReference type="PANTHER" id="PTHR45528:SF1">
    <property type="entry name" value="SENSOR HISTIDINE KINASE CPXA"/>
    <property type="match status" value="1"/>
</dbReference>
<accession>A0A3E4FA58</accession>
<evidence type="ECO:0000256" key="1">
    <source>
        <dbReference type="ARBA" id="ARBA00000085"/>
    </source>
</evidence>
<keyword evidence="12" id="KW-0902">Two-component regulatory system</keyword>
<dbReference type="GO" id="GO:0000155">
    <property type="term" value="F:phosphorelay sensor kinase activity"/>
    <property type="evidence" value="ECO:0007669"/>
    <property type="project" value="InterPro"/>
</dbReference>
<evidence type="ECO:0000256" key="5">
    <source>
        <dbReference type="ARBA" id="ARBA00022553"/>
    </source>
</evidence>
<feature type="transmembrane region" description="Helical" evidence="14">
    <location>
        <begin position="304"/>
        <end position="325"/>
    </location>
</feature>
<keyword evidence="13 14" id="KW-0472">Membrane</keyword>
<dbReference type="Pfam" id="PF02518">
    <property type="entry name" value="HATPase_c"/>
    <property type="match status" value="1"/>
</dbReference>
<evidence type="ECO:0000256" key="11">
    <source>
        <dbReference type="ARBA" id="ARBA00022989"/>
    </source>
</evidence>
<keyword evidence="5" id="KW-0597">Phosphoprotein</keyword>
<evidence type="ECO:0000256" key="6">
    <source>
        <dbReference type="ARBA" id="ARBA00022679"/>
    </source>
</evidence>
<dbReference type="InterPro" id="IPR036097">
    <property type="entry name" value="HisK_dim/P_sf"/>
</dbReference>
<evidence type="ECO:0000256" key="3">
    <source>
        <dbReference type="ARBA" id="ARBA00012438"/>
    </source>
</evidence>
<evidence type="ECO:0000256" key="4">
    <source>
        <dbReference type="ARBA" id="ARBA00022475"/>
    </source>
</evidence>
<reference evidence="16 17" key="1">
    <citation type="submission" date="2018-08" db="EMBL/GenBank/DDBJ databases">
        <title>A genome reference for cultivated species of the human gut microbiota.</title>
        <authorList>
            <person name="Zou Y."/>
            <person name="Xue W."/>
            <person name="Luo G."/>
        </authorList>
    </citation>
    <scope>NUCLEOTIDE SEQUENCE [LARGE SCALE GENOMIC DNA]</scope>
    <source>
        <strain evidence="16 17">TM09-19AC</strain>
    </source>
</reference>
<organism evidence="16 17">
    <name type="scientific">Dorea formicigenerans</name>
    <dbReference type="NCBI Taxonomy" id="39486"/>
    <lineage>
        <taxon>Bacteria</taxon>
        <taxon>Bacillati</taxon>
        <taxon>Bacillota</taxon>
        <taxon>Clostridia</taxon>
        <taxon>Lachnospirales</taxon>
        <taxon>Lachnospiraceae</taxon>
        <taxon>Dorea</taxon>
    </lineage>
</organism>
<sequence>MDTKLKNRHKLAIFFIMITILIPSLAMMTGYFGWYQMKTETKTKALKNAEKSSDFLGHFLESTYLLYNTESGRKYADDIEKSLYDSYNAEMSEYSHFNSYLDYRVLDENGGDVEKSTVSSGKNLTESNLKNYALGMIISYDANGKPSVNIKQSEYAKEQTVTMRKLIGNYFQDSWLSYCEVTIYPDTDEDYEEVSLQTPKNRTYLFAMSTENLKEYINDYKIGNPDSYYAPDEMNDTILLWMLVVAAAAWLYPCFKTFQTGNEKIFHAPLEVTVIAALVLIEFLMNQSGALLSRMKGYPDFLDWMVWLGTFAATYWIAASLRRVIPLGIKGYLKQQTMVGRHWEKIKTIGSNGEDTAKSIGKRFKAFVAKVWKSLQEVDLTDKSNKILLRIVICNFAVLFLVCLFWDYRMQALVIYSIILFFILRKYYKDIKRKYARLLEVTGELAKGNMNVEIKEDLGMFNPFKPEIEKIQEGYKKAVEEEIKSQRMKTELITNVSHDLKTPLTAIITYVNLLKDEKDEEKKKEYVDVLERKSMRLKVLIEDLFDISKASSKNITLNLTDVDVVNLFKQVKLELDEKIEKTDLEFKCNYPEEKMTAVLDGQKTYRIFENLIVNVTKYAMPHTRVFVDIFREEKEIVVQMKNVSKDELTFNPQEITERFVRGDESRNSEGSGLGLAIVRSFTELQGGHFHVETEADLFKAEIRWPWKNK</sequence>
<evidence type="ECO:0000256" key="9">
    <source>
        <dbReference type="ARBA" id="ARBA00022777"/>
    </source>
</evidence>
<keyword evidence="8" id="KW-0547">Nucleotide-binding</keyword>
<dbReference type="SMART" id="SM00387">
    <property type="entry name" value="HATPase_c"/>
    <property type="match status" value="1"/>
</dbReference>
<dbReference type="RefSeq" id="WP_117494009.1">
    <property type="nucleotide sequence ID" value="NZ_QSOI01000001.1"/>
</dbReference>
<dbReference type="Gene3D" id="3.30.565.10">
    <property type="entry name" value="Histidine kinase-like ATPase, C-terminal domain"/>
    <property type="match status" value="1"/>
</dbReference>
<dbReference type="SMART" id="SM00388">
    <property type="entry name" value="HisKA"/>
    <property type="match status" value="1"/>
</dbReference>
<dbReference type="PANTHER" id="PTHR45528">
    <property type="entry name" value="SENSOR HISTIDINE KINASE CPXA"/>
    <property type="match status" value="1"/>
</dbReference>
<feature type="transmembrane region" description="Helical" evidence="14">
    <location>
        <begin position="12"/>
        <end position="34"/>
    </location>
</feature>
<proteinExistence type="predicted"/>